<protein>
    <submittedName>
        <fullName evidence="5">Tyrosine-type recombinase/integrase</fullName>
    </submittedName>
</protein>
<dbReference type="Pfam" id="PF00589">
    <property type="entry name" value="Phage_integrase"/>
    <property type="match status" value="1"/>
</dbReference>
<evidence type="ECO:0000256" key="2">
    <source>
        <dbReference type="ARBA" id="ARBA00023125"/>
    </source>
</evidence>
<keyword evidence="2" id="KW-0238">DNA-binding</keyword>
<dbReference type="GO" id="GO:0003677">
    <property type="term" value="F:DNA binding"/>
    <property type="evidence" value="ECO:0007669"/>
    <property type="project" value="UniProtKB-KW"/>
</dbReference>
<dbReference type="Gene3D" id="1.10.443.10">
    <property type="entry name" value="Intergrase catalytic core"/>
    <property type="match status" value="1"/>
</dbReference>
<gene>
    <name evidence="5" type="ORF">QM089_24075</name>
</gene>
<dbReference type="PANTHER" id="PTHR30349">
    <property type="entry name" value="PHAGE INTEGRASE-RELATED"/>
    <property type="match status" value="1"/>
</dbReference>
<dbReference type="Proteomes" id="UP001187859">
    <property type="component" value="Unassembled WGS sequence"/>
</dbReference>
<evidence type="ECO:0000259" key="4">
    <source>
        <dbReference type="PROSITE" id="PS51898"/>
    </source>
</evidence>
<dbReference type="EMBL" id="JASGOQ010000003">
    <property type="protein sequence ID" value="MDV5393267.1"/>
    <property type="molecule type" value="Genomic_DNA"/>
</dbReference>
<comment type="caution">
    <text evidence="5">The sequence shown here is derived from an EMBL/GenBank/DDBJ whole genome shotgun (WGS) entry which is preliminary data.</text>
</comment>
<evidence type="ECO:0000256" key="1">
    <source>
        <dbReference type="ARBA" id="ARBA00022908"/>
    </source>
</evidence>
<dbReference type="AlphaFoldDB" id="A0AAE4Q2H9"/>
<dbReference type="GO" id="GO:0015074">
    <property type="term" value="P:DNA integration"/>
    <property type="evidence" value="ECO:0007669"/>
    <property type="project" value="UniProtKB-KW"/>
</dbReference>
<dbReference type="InterPro" id="IPR050090">
    <property type="entry name" value="Tyrosine_recombinase_XerCD"/>
</dbReference>
<name>A0AAE4Q2H9_9GAMM</name>
<organism evidence="5 6">
    <name type="scientific">Shewanella xiamenensis</name>
    <dbReference type="NCBI Taxonomy" id="332186"/>
    <lineage>
        <taxon>Bacteria</taxon>
        <taxon>Pseudomonadati</taxon>
        <taxon>Pseudomonadota</taxon>
        <taxon>Gammaproteobacteria</taxon>
        <taxon>Alteromonadales</taxon>
        <taxon>Shewanellaceae</taxon>
        <taxon>Shewanella</taxon>
    </lineage>
</organism>
<dbReference type="InterPro" id="IPR011010">
    <property type="entry name" value="DNA_brk_join_enz"/>
</dbReference>
<keyword evidence="1" id="KW-0229">DNA integration</keyword>
<dbReference type="PROSITE" id="PS51898">
    <property type="entry name" value="TYR_RECOMBINASE"/>
    <property type="match status" value="1"/>
</dbReference>
<feature type="domain" description="Tyr recombinase" evidence="4">
    <location>
        <begin position="195"/>
        <end position="394"/>
    </location>
</feature>
<dbReference type="InterPro" id="IPR010998">
    <property type="entry name" value="Integrase_recombinase_N"/>
</dbReference>
<evidence type="ECO:0000313" key="6">
    <source>
        <dbReference type="Proteomes" id="UP001187859"/>
    </source>
</evidence>
<dbReference type="InterPro" id="IPR013762">
    <property type="entry name" value="Integrase-like_cat_sf"/>
</dbReference>
<dbReference type="RefSeq" id="WP_278892992.1">
    <property type="nucleotide sequence ID" value="NZ_JASGOQ010000003.1"/>
</dbReference>
<proteinExistence type="predicted"/>
<reference evidence="5" key="1">
    <citation type="submission" date="2023-05" db="EMBL/GenBank/DDBJ databases">
        <title>Colonisation of extended spectrum b-lactamase- and carbapenemase-producing bacteria on hospital surfaces from low- and middle-income countries.</title>
        <authorList>
            <person name="Nieto-Rosado M."/>
            <person name="Sands K."/>
            <person name="Iregbu K."/>
            <person name="Zahra R."/>
            <person name="Mazarati J.B."/>
            <person name="Mehtar S."/>
            <person name="Barnards-Group B."/>
            <person name="Walsh T.R."/>
        </authorList>
    </citation>
    <scope>NUCLEOTIDE SEQUENCE</scope>
    <source>
        <strain evidence="5">PP-E493</strain>
    </source>
</reference>
<dbReference type="GO" id="GO:0006310">
    <property type="term" value="P:DNA recombination"/>
    <property type="evidence" value="ECO:0007669"/>
    <property type="project" value="UniProtKB-KW"/>
</dbReference>
<dbReference type="SUPFAM" id="SSF56349">
    <property type="entry name" value="DNA breaking-rejoining enzymes"/>
    <property type="match status" value="1"/>
</dbReference>
<dbReference type="SUPFAM" id="SSF47823">
    <property type="entry name" value="lambda integrase-like, N-terminal domain"/>
    <property type="match status" value="1"/>
</dbReference>
<sequence length="401" mass="44483">MESNDKKVYQVAVMESEPSNTKSGDIVLQTRFASIPVKCVYRDFDSDGTIIYEKEFFRFITEYLIDKISAPPQVLAISSAGERVLTDDLVSKVNRWFKIVENKYARNSVISLNSDLSEYFDICKKQNQSPFFIIDAQIATVINIFSIGRKSSTISRFINSVSRLLSGCGLHNPTNDELVKAAVKKIKNTIGEEQNQAAPLTLDLVKEFCNDWQNNSNPKELRDMLVISLLFECILRRSELINVKVTDFGETPNPAGGSHYSLLITRLKTDRTGKEIRALPISKRCWGICQKYVLLCGLESGSLIRSFKVNGKPKEQAISKSSVDNILKSASKTLNLPANALLSSHSGRVGAIQALVKGNTATALIQLNAGLKSATMVSRYSRRIDGENLPMAAILNDSDDE</sequence>
<dbReference type="Gene3D" id="1.10.150.130">
    <property type="match status" value="1"/>
</dbReference>
<dbReference type="InterPro" id="IPR002104">
    <property type="entry name" value="Integrase_catalytic"/>
</dbReference>
<evidence type="ECO:0000256" key="3">
    <source>
        <dbReference type="ARBA" id="ARBA00023172"/>
    </source>
</evidence>
<keyword evidence="3" id="KW-0233">DNA recombination</keyword>
<accession>A0AAE4Q2H9</accession>
<evidence type="ECO:0000313" key="5">
    <source>
        <dbReference type="EMBL" id="MDV5393267.1"/>
    </source>
</evidence>